<evidence type="ECO:0000313" key="10">
    <source>
        <dbReference type="EMBL" id="MCX5614851.1"/>
    </source>
</evidence>
<feature type="transmembrane region" description="Helical" evidence="8">
    <location>
        <begin position="175"/>
        <end position="196"/>
    </location>
</feature>
<dbReference type="CDD" id="cd17315">
    <property type="entry name" value="MFS_GLUT_like"/>
    <property type="match status" value="1"/>
</dbReference>
<feature type="transmembrane region" description="Helical" evidence="8">
    <location>
        <begin position="87"/>
        <end position="108"/>
    </location>
</feature>
<dbReference type="PANTHER" id="PTHR48020">
    <property type="entry name" value="PROTON MYO-INOSITOL COTRANSPORTER"/>
    <property type="match status" value="1"/>
</dbReference>
<evidence type="ECO:0000256" key="7">
    <source>
        <dbReference type="RuleBase" id="RU003346"/>
    </source>
</evidence>
<evidence type="ECO:0000256" key="6">
    <source>
        <dbReference type="ARBA" id="ARBA00023136"/>
    </source>
</evidence>
<evidence type="ECO:0000256" key="3">
    <source>
        <dbReference type="ARBA" id="ARBA00022448"/>
    </source>
</evidence>
<dbReference type="SUPFAM" id="SSF103473">
    <property type="entry name" value="MFS general substrate transporter"/>
    <property type="match status" value="1"/>
</dbReference>
<evidence type="ECO:0000256" key="8">
    <source>
        <dbReference type="SAM" id="Phobius"/>
    </source>
</evidence>
<feature type="transmembrane region" description="Helical" evidence="8">
    <location>
        <begin position="255"/>
        <end position="278"/>
    </location>
</feature>
<feature type="transmembrane region" description="Helical" evidence="8">
    <location>
        <begin position="145"/>
        <end position="163"/>
    </location>
</feature>
<keyword evidence="5 8" id="KW-1133">Transmembrane helix</keyword>
<dbReference type="EMBL" id="JANIDW010000003">
    <property type="protein sequence ID" value="MCX5614851.1"/>
    <property type="molecule type" value="Genomic_DNA"/>
</dbReference>
<sequence>MSDDDEDTSFFDPTKFKILAIGVVAALAGLMSGIDIGVVSGALDFFSREFHPSTMALSWVVSAMMAGAAIGSVSASTLAHKIGRKRALICGASVFVIGAAGCAISWSISSMICFRVVMGYAVGLSAFTAPLYLSEIASEDTRGAMISTYQLMLTVGIFIAFLADTFFSYRGNWRGMFWFASAPAVLFFVGVLFLPYSPHWLVMKGRHKEARRILLDLRNDPLEAAKEIQAIRAQLETKQEGFSLLKRNKNFRRSVLLGIVLQAMQQLAGINIVMFYAPKILHAAHFDTHSQVWCTAIIGLVNMLATFVAVGLVDRWGRKPILYVGFAVMALAMGALAGLLNEGMTEQASQMMAVFVLMIFCAGHAMSAGPLMWVLCAEIQPIQGRDFGMSISTLTNWLANMGVSVSFLPLMEFFGAAGTFWLLAVLNFLFIGLTYLYVPETKGMSLAKIEERLMSGVKLRNLGR</sequence>
<dbReference type="InterPro" id="IPR005828">
    <property type="entry name" value="MFS_sugar_transport-like"/>
</dbReference>
<dbReference type="InterPro" id="IPR020846">
    <property type="entry name" value="MFS_dom"/>
</dbReference>
<dbReference type="InterPro" id="IPR005829">
    <property type="entry name" value="Sugar_transporter_CS"/>
</dbReference>
<dbReference type="PROSITE" id="PS00216">
    <property type="entry name" value="SUGAR_TRANSPORT_1"/>
    <property type="match status" value="1"/>
</dbReference>
<dbReference type="PANTHER" id="PTHR48020:SF12">
    <property type="entry name" value="PROTON MYO-INOSITOL COTRANSPORTER"/>
    <property type="match status" value="1"/>
</dbReference>
<dbReference type="InterPro" id="IPR003663">
    <property type="entry name" value="Sugar/inositol_transpt"/>
</dbReference>
<dbReference type="InterPro" id="IPR050814">
    <property type="entry name" value="Myo-inositol_Transporter"/>
</dbReference>
<dbReference type="Pfam" id="PF00083">
    <property type="entry name" value="Sugar_tr"/>
    <property type="match status" value="1"/>
</dbReference>
<comment type="subcellular location">
    <subcellularLocation>
        <location evidence="1">Membrane</location>
        <topology evidence="1">Multi-pass membrane protein</topology>
    </subcellularLocation>
</comment>
<evidence type="ECO:0000256" key="4">
    <source>
        <dbReference type="ARBA" id="ARBA00022692"/>
    </source>
</evidence>
<feature type="transmembrane region" description="Helical" evidence="8">
    <location>
        <begin position="55"/>
        <end position="75"/>
    </location>
</feature>
<organism evidence="10 11">
    <name type="scientific">Bombella saccharophila</name>
    <dbReference type="NCBI Taxonomy" id="2967338"/>
    <lineage>
        <taxon>Bacteria</taxon>
        <taxon>Pseudomonadati</taxon>
        <taxon>Pseudomonadota</taxon>
        <taxon>Alphaproteobacteria</taxon>
        <taxon>Acetobacterales</taxon>
        <taxon>Acetobacteraceae</taxon>
        <taxon>Bombella</taxon>
    </lineage>
</organism>
<keyword evidence="11" id="KW-1185">Reference proteome</keyword>
<dbReference type="PROSITE" id="PS50850">
    <property type="entry name" value="MFS"/>
    <property type="match status" value="1"/>
</dbReference>
<comment type="caution">
    <text evidence="10">The sequence shown here is derived from an EMBL/GenBank/DDBJ whole genome shotgun (WGS) entry which is preliminary data.</text>
</comment>
<keyword evidence="6 8" id="KW-0472">Membrane</keyword>
<evidence type="ECO:0000259" key="9">
    <source>
        <dbReference type="PROSITE" id="PS50850"/>
    </source>
</evidence>
<dbReference type="PRINTS" id="PR00171">
    <property type="entry name" value="SUGRTRNSPORT"/>
</dbReference>
<keyword evidence="4 8" id="KW-0812">Transmembrane</keyword>
<name>A0ABT3W7I8_9PROT</name>
<feature type="domain" description="Major facilitator superfamily (MFS) profile" evidence="9">
    <location>
        <begin position="21"/>
        <end position="442"/>
    </location>
</feature>
<feature type="transmembrane region" description="Helical" evidence="8">
    <location>
        <begin position="420"/>
        <end position="438"/>
    </location>
</feature>
<feature type="transmembrane region" description="Helical" evidence="8">
    <location>
        <begin position="18"/>
        <end position="43"/>
    </location>
</feature>
<evidence type="ECO:0000256" key="5">
    <source>
        <dbReference type="ARBA" id="ARBA00022989"/>
    </source>
</evidence>
<dbReference type="NCBIfam" id="TIGR00879">
    <property type="entry name" value="SP"/>
    <property type="match status" value="1"/>
</dbReference>
<protein>
    <submittedName>
        <fullName evidence="10">Sugar porter family MFS transporter</fullName>
    </submittedName>
</protein>
<evidence type="ECO:0000313" key="11">
    <source>
        <dbReference type="Proteomes" id="UP001165648"/>
    </source>
</evidence>
<reference evidence="10 11" key="1">
    <citation type="submission" date="2022-07" db="EMBL/GenBank/DDBJ databases">
        <title>Bombella genomes.</title>
        <authorList>
            <person name="Harer L."/>
            <person name="Styblova S."/>
            <person name="Ehrmann M."/>
        </authorList>
    </citation>
    <scope>NUCLEOTIDE SEQUENCE [LARGE SCALE GENOMIC DNA]</scope>
    <source>
        <strain evidence="10 11">TMW 2.2558</strain>
    </source>
</reference>
<evidence type="ECO:0000256" key="1">
    <source>
        <dbReference type="ARBA" id="ARBA00004141"/>
    </source>
</evidence>
<dbReference type="InterPro" id="IPR036259">
    <property type="entry name" value="MFS_trans_sf"/>
</dbReference>
<feature type="transmembrane region" description="Helical" evidence="8">
    <location>
        <begin position="290"/>
        <end position="313"/>
    </location>
</feature>
<proteinExistence type="inferred from homology"/>
<evidence type="ECO:0000256" key="2">
    <source>
        <dbReference type="ARBA" id="ARBA00010992"/>
    </source>
</evidence>
<dbReference type="Gene3D" id="1.20.1250.20">
    <property type="entry name" value="MFS general substrate transporter like domains"/>
    <property type="match status" value="1"/>
</dbReference>
<feature type="transmembrane region" description="Helical" evidence="8">
    <location>
        <begin position="352"/>
        <end position="375"/>
    </location>
</feature>
<dbReference type="Proteomes" id="UP001165648">
    <property type="component" value="Unassembled WGS sequence"/>
</dbReference>
<feature type="transmembrane region" description="Helical" evidence="8">
    <location>
        <begin position="114"/>
        <end position="133"/>
    </location>
</feature>
<feature type="transmembrane region" description="Helical" evidence="8">
    <location>
        <begin position="387"/>
        <end position="408"/>
    </location>
</feature>
<accession>A0ABT3W7I8</accession>
<gene>
    <name evidence="10" type="ORF">NQF64_06290</name>
</gene>
<feature type="transmembrane region" description="Helical" evidence="8">
    <location>
        <begin position="320"/>
        <end position="340"/>
    </location>
</feature>
<comment type="similarity">
    <text evidence="2 7">Belongs to the major facilitator superfamily. Sugar transporter (TC 2.A.1.1) family.</text>
</comment>
<keyword evidence="3 7" id="KW-0813">Transport</keyword>